<dbReference type="AlphaFoldDB" id="A0AAN8KH63"/>
<dbReference type="PANTHER" id="PTHR20765:SF1">
    <property type="entry name" value="EQUILIBRATIVE NUCLEOBASE TRANSPORTER 1"/>
    <property type="match status" value="1"/>
</dbReference>
<dbReference type="InterPro" id="IPR036259">
    <property type="entry name" value="MFS_trans_sf"/>
</dbReference>
<feature type="transmembrane region" description="Helical" evidence="1">
    <location>
        <begin position="146"/>
        <end position="167"/>
    </location>
</feature>
<name>A0AAN8KH63_PATCE</name>
<feature type="transmembrane region" description="Helical" evidence="1">
    <location>
        <begin position="327"/>
        <end position="347"/>
    </location>
</feature>
<dbReference type="PANTHER" id="PTHR20765">
    <property type="entry name" value="SOLUTE CARRIER FAMILY 43 MEMBER 3-RELATED"/>
    <property type="match status" value="1"/>
</dbReference>
<feature type="transmembrane region" description="Helical" evidence="1">
    <location>
        <begin position="458"/>
        <end position="479"/>
    </location>
</feature>
<evidence type="ECO:0000313" key="3">
    <source>
        <dbReference type="Proteomes" id="UP001347796"/>
    </source>
</evidence>
<keyword evidence="1" id="KW-0812">Transmembrane</keyword>
<keyword evidence="3" id="KW-1185">Reference proteome</keyword>
<feature type="transmembrane region" description="Helical" evidence="1">
    <location>
        <begin position="92"/>
        <end position="112"/>
    </location>
</feature>
<gene>
    <name evidence="2" type="ORF">SNE40_003042</name>
</gene>
<dbReference type="Proteomes" id="UP001347796">
    <property type="component" value="Unassembled WGS sequence"/>
</dbReference>
<dbReference type="GO" id="GO:0022857">
    <property type="term" value="F:transmembrane transporter activity"/>
    <property type="evidence" value="ECO:0007669"/>
    <property type="project" value="InterPro"/>
</dbReference>
<dbReference type="CDD" id="cd06174">
    <property type="entry name" value="MFS"/>
    <property type="match status" value="1"/>
</dbReference>
<reference evidence="2 3" key="1">
    <citation type="submission" date="2024-01" db="EMBL/GenBank/DDBJ databases">
        <title>The genome of the rayed Mediterranean limpet Patella caerulea (Linnaeus, 1758).</title>
        <authorList>
            <person name="Anh-Thu Weber A."/>
            <person name="Halstead-Nussloch G."/>
        </authorList>
    </citation>
    <scope>NUCLEOTIDE SEQUENCE [LARGE SCALE GENOMIC DNA]</scope>
    <source>
        <strain evidence="2">AATW-2023a</strain>
        <tissue evidence="2">Whole specimen</tissue>
    </source>
</reference>
<feature type="transmembrane region" description="Helical" evidence="1">
    <location>
        <begin position="428"/>
        <end position="446"/>
    </location>
</feature>
<dbReference type="SUPFAM" id="SSF103473">
    <property type="entry name" value="MFS general substrate transporter"/>
    <property type="match status" value="1"/>
</dbReference>
<protein>
    <submittedName>
        <fullName evidence="2">Uncharacterized protein</fullName>
    </submittedName>
</protein>
<feature type="transmembrane region" description="Helical" evidence="1">
    <location>
        <begin position="212"/>
        <end position="230"/>
    </location>
</feature>
<keyword evidence="1" id="KW-1133">Transmembrane helix</keyword>
<evidence type="ECO:0000313" key="2">
    <source>
        <dbReference type="EMBL" id="KAK6191320.1"/>
    </source>
</evidence>
<feature type="transmembrane region" description="Helical" evidence="1">
    <location>
        <begin position="179"/>
        <end position="200"/>
    </location>
</feature>
<feature type="transmembrane region" description="Helical" evidence="1">
    <location>
        <begin position="368"/>
        <end position="387"/>
    </location>
</feature>
<dbReference type="InterPro" id="IPR027197">
    <property type="entry name" value="SLC43A3"/>
</dbReference>
<sequence>MCNTTNMTLPFNKPLFNDVPTILDVSQPKTEKVVVPVRKKCRKKHRGKRDENRNTSRIGTLGDLTTVGWVTESNTVVEEETFMGCFEQTDQLRILFGIVFIIRDLMTLPLGIFFDKYGTTRTRLLTVLVFAVGTLMMTFTKPSIPWLIVPALSLTAVAGTSVLFTNLQVGNLFSKRRHTVVSMYVGAHQSGALVAFLMQLSHYIGVNVQTSFMFLTIGIVPLLVSTIAFLPKSRIPWPLPADYGKRRNQSLDETMLRKQRAWQRRMSEVGLPKCRRPHPDFSPHVVQSLYIWSVVWLSVQTLQSSVFETIYVDSFTYRSTGWLDFEKLYGCVQMLAFVFAPMAGAWMDKRRPRELGLSPGTQQMTNTLPVMFATSAIGVVQASVSMIPIDEALIFSLLLNVMHRVFLLTNLCSFLMHLHFPQQHFGKFFGLAMFVSAIINAFQFPIKNFLLHKYNASLYVNIFLLVMCVVTLGHPINVWNHCIKRLIRDPPREDRRTRDASNLRLALPPEFVLAMTEGNGEIAELVPGEILPIEITGNGDIPEVIIQSASDGSGKIS</sequence>
<proteinExistence type="predicted"/>
<dbReference type="InterPro" id="IPR011701">
    <property type="entry name" value="MFS"/>
</dbReference>
<keyword evidence="1" id="KW-0472">Membrane</keyword>
<feature type="transmembrane region" description="Helical" evidence="1">
    <location>
        <begin position="393"/>
        <end position="416"/>
    </location>
</feature>
<comment type="caution">
    <text evidence="2">The sequence shown here is derived from an EMBL/GenBank/DDBJ whole genome shotgun (WGS) entry which is preliminary data.</text>
</comment>
<feature type="transmembrane region" description="Helical" evidence="1">
    <location>
        <begin position="124"/>
        <end position="140"/>
    </location>
</feature>
<dbReference type="Gene3D" id="1.20.1250.20">
    <property type="entry name" value="MFS general substrate transporter like domains"/>
    <property type="match status" value="1"/>
</dbReference>
<dbReference type="Pfam" id="PF07690">
    <property type="entry name" value="MFS_1"/>
    <property type="match status" value="1"/>
</dbReference>
<dbReference type="EMBL" id="JAZGQO010000002">
    <property type="protein sequence ID" value="KAK6191320.1"/>
    <property type="molecule type" value="Genomic_DNA"/>
</dbReference>
<organism evidence="2 3">
    <name type="scientific">Patella caerulea</name>
    <name type="common">Rayed Mediterranean limpet</name>
    <dbReference type="NCBI Taxonomy" id="87958"/>
    <lineage>
        <taxon>Eukaryota</taxon>
        <taxon>Metazoa</taxon>
        <taxon>Spiralia</taxon>
        <taxon>Lophotrochozoa</taxon>
        <taxon>Mollusca</taxon>
        <taxon>Gastropoda</taxon>
        <taxon>Patellogastropoda</taxon>
        <taxon>Patelloidea</taxon>
        <taxon>Patellidae</taxon>
        <taxon>Patella</taxon>
    </lineage>
</organism>
<accession>A0AAN8KH63</accession>
<evidence type="ECO:0000256" key="1">
    <source>
        <dbReference type="SAM" id="Phobius"/>
    </source>
</evidence>